<keyword evidence="2" id="KW-0614">Plasmid</keyword>
<organism evidence="2 3">
    <name type="scientific">Methylocystis iwaonis</name>
    <dbReference type="NCBI Taxonomy" id="2885079"/>
    <lineage>
        <taxon>Bacteria</taxon>
        <taxon>Pseudomonadati</taxon>
        <taxon>Pseudomonadota</taxon>
        <taxon>Alphaproteobacteria</taxon>
        <taxon>Hyphomicrobiales</taxon>
        <taxon>Methylocystaceae</taxon>
        <taxon>Methylocystis</taxon>
    </lineage>
</organism>
<keyword evidence="3" id="KW-1185">Reference proteome</keyword>
<accession>A0ABM8EFB7</accession>
<evidence type="ECO:0008006" key="4">
    <source>
        <dbReference type="Google" id="ProtNLM"/>
    </source>
</evidence>
<dbReference type="Pfam" id="PF14462">
    <property type="entry name" value="Prok-E2_E"/>
    <property type="match status" value="1"/>
</dbReference>
<geneLocation type="plasmid" evidence="1 3">
    <name>pSS37A-Re-3</name>
</geneLocation>
<sequence length="129" mass="14224">MLPTIDQNYLEARAPGSSVTLEGGMICVVIPAFSLPEGFNHSSADLLLRLSPGYPDIAPDMWWFEPAVRRIDGRLIAATESQEVYLGRTWQRWSRHLNPGQWRSGLDSLESYLALVRKEVAAAAAALAA</sequence>
<proteinExistence type="predicted"/>
<evidence type="ECO:0000313" key="1">
    <source>
        <dbReference type="EMBL" id="BDV36562.1"/>
    </source>
</evidence>
<dbReference type="EMBL" id="AP027145">
    <property type="protein sequence ID" value="BDV36562.1"/>
    <property type="molecule type" value="Genomic_DNA"/>
</dbReference>
<evidence type="ECO:0000313" key="3">
    <source>
        <dbReference type="Proteomes" id="UP001317629"/>
    </source>
</evidence>
<name>A0ABM8EFB7_9HYPH</name>
<protein>
    <recommendedName>
        <fullName evidence="4">E2 family protein E</fullName>
    </recommendedName>
</protein>
<gene>
    <name evidence="1" type="ORF">SS37A_40920</name>
    <name evidence="2" type="ORF">SS37A_41920</name>
</gene>
<dbReference type="Proteomes" id="UP001317629">
    <property type="component" value="Plasmid pSS37A-Re-4"/>
</dbReference>
<dbReference type="RefSeq" id="WP_281932767.1">
    <property type="nucleotide sequence ID" value="NZ_AP027145.1"/>
</dbReference>
<dbReference type="Proteomes" id="UP001317629">
    <property type="component" value="Plasmid pSS37A-Re-3"/>
</dbReference>
<geneLocation type="plasmid" evidence="2 3">
    <name>pSS37A-Re-4</name>
</geneLocation>
<reference evidence="2 3" key="1">
    <citation type="journal article" date="2023" name="Int. J. Syst. Evol. Microbiol.">
        <title>Methylocystis iwaonis sp. nov., a type II methane-oxidizing bacterium from surface soil of a rice paddy field in Japan, and emended description of the genus Methylocystis (ex Whittenbury et al. 1970) Bowman et al. 1993.</title>
        <authorList>
            <person name="Kaise H."/>
            <person name="Sawadogo J.B."/>
            <person name="Alam M.S."/>
            <person name="Ueno C."/>
            <person name="Dianou D."/>
            <person name="Shinjo R."/>
            <person name="Asakawa S."/>
        </authorList>
    </citation>
    <scope>NUCLEOTIDE SEQUENCE [LARGE SCALE GENOMIC DNA]</scope>
    <source>
        <strain evidence="2 3">SS37A-Re</strain>
        <plasmid evidence="1 3">pSS37A-Re-3</plasmid>
        <plasmid evidence="2 3">pSS37A-Re-4</plasmid>
    </source>
</reference>
<evidence type="ECO:0000313" key="2">
    <source>
        <dbReference type="EMBL" id="BDV36662.1"/>
    </source>
</evidence>
<dbReference type="InterPro" id="IPR025701">
    <property type="entry name" value="UBQ-conjugat_E2_E"/>
</dbReference>
<dbReference type="EMBL" id="AP027146">
    <property type="protein sequence ID" value="BDV36662.1"/>
    <property type="molecule type" value="Genomic_DNA"/>
</dbReference>